<sequence length="327" mass="36661">MSAGYNKNSFFNSGREEPLKGGKDEEEEAWDVYADFNNAGPRYSTAFTPQNYTSHSGRYQQLPTPQTPTPQQPNEQYDANGAKVEMVTVPAMGAEWSKDELKNMTKAGRKEKKAESRKVFWTAWRRDQRGLCGKWFTRRVLVFFMFAVCIAIGIVLAITIPRVPKFSFQSSTPLANATGDWAQAIPYQFSRSPANFSFPAYAALQLDTTSSFLPLHFTSMKAEVFDLDSSRQVGSGDLGKRTIPARGFPKILLPLNMTYAISNDSDITWINWYNACKNSAIYPDGKRSTLKFRILLDMTITGLIGHKQTSVQIADAECPWELPINAA</sequence>
<feature type="transmembrane region" description="Helical" evidence="2">
    <location>
        <begin position="140"/>
        <end position="160"/>
    </location>
</feature>
<dbReference type="AlphaFoldDB" id="A0A4Y7U2C8"/>
<feature type="compositionally biased region" description="Basic and acidic residues" evidence="1">
    <location>
        <begin position="14"/>
        <end position="23"/>
    </location>
</feature>
<keyword evidence="2" id="KW-0472">Membrane</keyword>
<evidence type="ECO:0000313" key="4">
    <source>
        <dbReference type="Proteomes" id="UP000298030"/>
    </source>
</evidence>
<dbReference type="OrthoDB" id="5582002at2759"/>
<dbReference type="Proteomes" id="UP000298030">
    <property type="component" value="Unassembled WGS sequence"/>
</dbReference>
<proteinExistence type="predicted"/>
<keyword evidence="2" id="KW-0812">Transmembrane</keyword>
<reference evidence="3 4" key="1">
    <citation type="journal article" date="2019" name="Nat. Ecol. Evol.">
        <title>Megaphylogeny resolves global patterns of mushroom evolution.</title>
        <authorList>
            <person name="Varga T."/>
            <person name="Krizsan K."/>
            <person name="Foldi C."/>
            <person name="Dima B."/>
            <person name="Sanchez-Garcia M."/>
            <person name="Sanchez-Ramirez S."/>
            <person name="Szollosi G.J."/>
            <person name="Szarkandi J.G."/>
            <person name="Papp V."/>
            <person name="Albert L."/>
            <person name="Andreopoulos W."/>
            <person name="Angelini C."/>
            <person name="Antonin V."/>
            <person name="Barry K.W."/>
            <person name="Bougher N.L."/>
            <person name="Buchanan P."/>
            <person name="Buyck B."/>
            <person name="Bense V."/>
            <person name="Catcheside P."/>
            <person name="Chovatia M."/>
            <person name="Cooper J."/>
            <person name="Damon W."/>
            <person name="Desjardin D."/>
            <person name="Finy P."/>
            <person name="Geml J."/>
            <person name="Haridas S."/>
            <person name="Hughes K."/>
            <person name="Justo A."/>
            <person name="Karasinski D."/>
            <person name="Kautmanova I."/>
            <person name="Kiss B."/>
            <person name="Kocsube S."/>
            <person name="Kotiranta H."/>
            <person name="LaButti K.M."/>
            <person name="Lechner B.E."/>
            <person name="Liimatainen K."/>
            <person name="Lipzen A."/>
            <person name="Lukacs Z."/>
            <person name="Mihaltcheva S."/>
            <person name="Morgado L.N."/>
            <person name="Niskanen T."/>
            <person name="Noordeloos M.E."/>
            <person name="Ohm R.A."/>
            <person name="Ortiz-Santana B."/>
            <person name="Ovrebo C."/>
            <person name="Racz N."/>
            <person name="Riley R."/>
            <person name="Savchenko A."/>
            <person name="Shiryaev A."/>
            <person name="Soop K."/>
            <person name="Spirin V."/>
            <person name="Szebenyi C."/>
            <person name="Tomsovsky M."/>
            <person name="Tulloss R.E."/>
            <person name="Uehling J."/>
            <person name="Grigoriev I.V."/>
            <person name="Vagvolgyi C."/>
            <person name="Papp T."/>
            <person name="Martin F.M."/>
            <person name="Miettinen O."/>
            <person name="Hibbett D.S."/>
            <person name="Nagy L.G."/>
        </authorList>
    </citation>
    <scope>NUCLEOTIDE SEQUENCE [LARGE SCALE GENOMIC DNA]</scope>
    <source>
        <strain evidence="3 4">FP101781</strain>
    </source>
</reference>
<feature type="compositionally biased region" description="Polar residues" evidence="1">
    <location>
        <begin position="1"/>
        <end position="12"/>
    </location>
</feature>
<name>A0A4Y7U2C8_COPMI</name>
<gene>
    <name evidence="3" type="ORF">FA13DRAFT_1751146</name>
</gene>
<dbReference type="EMBL" id="QPFP01000001">
    <property type="protein sequence ID" value="TEB39999.1"/>
    <property type="molecule type" value="Genomic_DNA"/>
</dbReference>
<keyword evidence="2" id="KW-1133">Transmembrane helix</keyword>
<evidence type="ECO:0000313" key="3">
    <source>
        <dbReference type="EMBL" id="TEB39999.1"/>
    </source>
</evidence>
<feature type="region of interest" description="Disordered" evidence="1">
    <location>
        <begin position="41"/>
        <end position="73"/>
    </location>
</feature>
<keyword evidence="4" id="KW-1185">Reference proteome</keyword>
<comment type="caution">
    <text evidence="3">The sequence shown here is derived from an EMBL/GenBank/DDBJ whole genome shotgun (WGS) entry which is preliminary data.</text>
</comment>
<dbReference type="STRING" id="71717.A0A4Y7U2C8"/>
<evidence type="ECO:0000256" key="1">
    <source>
        <dbReference type="SAM" id="MobiDB-lite"/>
    </source>
</evidence>
<accession>A0A4Y7U2C8</accession>
<evidence type="ECO:0000256" key="2">
    <source>
        <dbReference type="SAM" id="Phobius"/>
    </source>
</evidence>
<feature type="compositionally biased region" description="Polar residues" evidence="1">
    <location>
        <begin position="45"/>
        <end position="59"/>
    </location>
</feature>
<organism evidence="3 4">
    <name type="scientific">Coprinellus micaceus</name>
    <name type="common">Glistening ink-cap mushroom</name>
    <name type="synonym">Coprinus micaceus</name>
    <dbReference type="NCBI Taxonomy" id="71717"/>
    <lineage>
        <taxon>Eukaryota</taxon>
        <taxon>Fungi</taxon>
        <taxon>Dikarya</taxon>
        <taxon>Basidiomycota</taxon>
        <taxon>Agaricomycotina</taxon>
        <taxon>Agaricomycetes</taxon>
        <taxon>Agaricomycetidae</taxon>
        <taxon>Agaricales</taxon>
        <taxon>Agaricineae</taxon>
        <taxon>Psathyrellaceae</taxon>
        <taxon>Coprinellus</taxon>
    </lineage>
</organism>
<feature type="region of interest" description="Disordered" evidence="1">
    <location>
        <begin position="1"/>
        <end position="26"/>
    </location>
</feature>
<protein>
    <submittedName>
        <fullName evidence="3">Uncharacterized protein</fullName>
    </submittedName>
</protein>